<dbReference type="InterPro" id="IPR010982">
    <property type="entry name" value="Lambda_DNA-bd_dom_sf"/>
</dbReference>
<dbReference type="SUPFAM" id="SSF47413">
    <property type="entry name" value="lambda repressor-like DNA-binding domains"/>
    <property type="match status" value="1"/>
</dbReference>
<dbReference type="EMBL" id="CP108318">
    <property type="protein sequence ID" value="WTW64516.1"/>
    <property type="molecule type" value="Genomic_DNA"/>
</dbReference>
<sequence>MTSPLSTAEEAHKAVADRLTRMLEDADLSGAQLAALCGWDRSKSHRIINRKTIPKPSDIRAWCAACGKPEEAEALIETTRTAKTLYVQWAQYLKGGLGKAQRSSIYQETRSFRVYSCGVLPGMLQTEGYARGILRQIRRFRNLPDDVDDAVQARLERSDTVIRDSHQVSILVEESALYMPMTDLPQHAEQLRYFLSVIGRPNLAFGIIPHMSRRPVWPLETFYAFDDREVQVETLTAMVRVTNRAEIDAYLSAFAQMARAAVYGSKAKALVRKAIDATGE</sequence>
<evidence type="ECO:0000313" key="2">
    <source>
        <dbReference type="EMBL" id="WTW64516.1"/>
    </source>
</evidence>
<gene>
    <name evidence="2" type="ORF">OG549_29860</name>
</gene>
<accession>A0AAU2VC07</accession>
<dbReference type="AlphaFoldDB" id="A0AAU2VC07"/>
<dbReference type="InterPro" id="IPR043917">
    <property type="entry name" value="DUF5753"/>
</dbReference>
<proteinExistence type="predicted"/>
<dbReference type="Pfam" id="PF13560">
    <property type="entry name" value="HTH_31"/>
    <property type="match status" value="1"/>
</dbReference>
<dbReference type="Pfam" id="PF19054">
    <property type="entry name" value="DUF5753"/>
    <property type="match status" value="1"/>
</dbReference>
<protein>
    <submittedName>
        <fullName evidence="2">Helix-turn-helix domain-containing protein</fullName>
    </submittedName>
</protein>
<reference evidence="2" key="1">
    <citation type="submission" date="2022-10" db="EMBL/GenBank/DDBJ databases">
        <title>The complete genomes of actinobacterial strains from the NBC collection.</title>
        <authorList>
            <person name="Joergensen T.S."/>
            <person name="Alvarez Arevalo M."/>
            <person name="Sterndorff E.B."/>
            <person name="Faurdal D."/>
            <person name="Vuksanovic O."/>
            <person name="Mourched A.-S."/>
            <person name="Charusanti P."/>
            <person name="Shaw S."/>
            <person name="Blin K."/>
            <person name="Weber T."/>
        </authorList>
    </citation>
    <scope>NUCLEOTIDE SEQUENCE</scope>
    <source>
        <strain evidence="2">NBC_00003</strain>
    </source>
</reference>
<feature type="domain" description="DUF5753" evidence="1">
    <location>
        <begin position="109"/>
        <end position="272"/>
    </location>
</feature>
<dbReference type="GO" id="GO:0003677">
    <property type="term" value="F:DNA binding"/>
    <property type="evidence" value="ECO:0007669"/>
    <property type="project" value="InterPro"/>
</dbReference>
<organism evidence="2">
    <name type="scientific">Streptomyces sp. NBC_00003</name>
    <dbReference type="NCBI Taxonomy" id="2903608"/>
    <lineage>
        <taxon>Bacteria</taxon>
        <taxon>Bacillati</taxon>
        <taxon>Actinomycetota</taxon>
        <taxon>Actinomycetes</taxon>
        <taxon>Kitasatosporales</taxon>
        <taxon>Streptomycetaceae</taxon>
        <taxon>Streptomyces</taxon>
    </lineage>
</organism>
<evidence type="ECO:0000259" key="1">
    <source>
        <dbReference type="Pfam" id="PF19054"/>
    </source>
</evidence>
<name>A0AAU2VC07_9ACTN</name>
<dbReference type="Gene3D" id="1.10.260.40">
    <property type="entry name" value="lambda repressor-like DNA-binding domains"/>
    <property type="match status" value="1"/>
</dbReference>